<feature type="transmembrane region" description="Helical" evidence="1">
    <location>
        <begin position="20"/>
        <end position="42"/>
    </location>
</feature>
<proteinExistence type="predicted"/>
<dbReference type="EMBL" id="AM114193">
    <property type="protein sequence ID" value="CAJ37955.1"/>
    <property type="molecule type" value="Genomic_DNA"/>
</dbReference>
<evidence type="ECO:0000256" key="1">
    <source>
        <dbReference type="SAM" id="Phobius"/>
    </source>
</evidence>
<evidence type="ECO:0000313" key="2">
    <source>
        <dbReference type="EMBL" id="CAJ37955.1"/>
    </source>
</evidence>
<keyword evidence="1" id="KW-0812">Transmembrane</keyword>
<dbReference type="KEGG" id="rci:RRC210"/>
<dbReference type="Proteomes" id="UP000000663">
    <property type="component" value="Chromosome"/>
</dbReference>
<keyword evidence="1" id="KW-1133">Transmembrane helix</keyword>
<keyword evidence="1" id="KW-0472">Membrane</keyword>
<sequence length="199" mass="22265">MFVINHTNAGFTMVIKKEVIFTIAFTGLLCFAAGMLTGVIIFSGDTQDQDTGLLLMAGGDVSQGGVRTNGGTLTGNISAVGRWADTEIMNDGTLYTIYRIFDKDNTMTIEGRSASYRKYWHARVIGEDTEYNNYPPVYYRNEKLTSVYAIWITSTADEDYSKKYPDFVIVDDMMYALEVVPSTYKLNTYGMGGYRIGDR</sequence>
<protein>
    <submittedName>
        <fullName evidence="2">Uncharacterized protein</fullName>
    </submittedName>
</protein>
<organism evidence="2 3">
    <name type="scientific">Methanocella arvoryzae (strain DSM 22066 / NBRC 105507 / MRE50)</name>
    <dbReference type="NCBI Taxonomy" id="351160"/>
    <lineage>
        <taxon>Archaea</taxon>
        <taxon>Methanobacteriati</taxon>
        <taxon>Methanobacteriota</taxon>
        <taxon>Stenosarchaea group</taxon>
        <taxon>Methanomicrobia</taxon>
        <taxon>Methanocellales</taxon>
        <taxon>Methanocellaceae</taxon>
        <taxon>Methanocella</taxon>
    </lineage>
</organism>
<dbReference type="STRING" id="351160.RRC210"/>
<reference evidence="2 3" key="1">
    <citation type="journal article" date="2006" name="Science">
        <title>Genome of rice cluster I archaea -- the key methane producers in the rice rhizosphere.</title>
        <authorList>
            <person name="Erkel C."/>
            <person name="Kube M."/>
            <person name="Reinhardt R."/>
            <person name="Liesack W."/>
        </authorList>
    </citation>
    <scope>NUCLEOTIDE SEQUENCE [LARGE SCALE GENOMIC DNA]</scope>
    <source>
        <strain evidence="3">DSM 22066 / NBRC 105507 / MRE50</strain>
    </source>
</reference>
<evidence type="ECO:0000313" key="3">
    <source>
        <dbReference type="Proteomes" id="UP000000663"/>
    </source>
</evidence>
<dbReference type="AlphaFoldDB" id="Q0W0Y8"/>
<accession>Q0W0Y8</accession>
<gene>
    <name evidence="2" type="ORF">RRC210</name>
</gene>
<name>Q0W0Y8_METAR</name>
<keyword evidence="3" id="KW-1185">Reference proteome</keyword>